<proteinExistence type="predicted"/>
<dbReference type="STRING" id="981085.W9RSV6"/>
<feature type="repeat" description="TPR" evidence="1">
    <location>
        <begin position="126"/>
        <end position="159"/>
    </location>
</feature>
<keyword evidence="4" id="KW-1185">Reference proteome</keyword>
<dbReference type="SUPFAM" id="SSF48452">
    <property type="entry name" value="TPR-like"/>
    <property type="match status" value="1"/>
</dbReference>
<feature type="compositionally biased region" description="Low complexity" evidence="2">
    <location>
        <begin position="42"/>
        <end position="52"/>
    </location>
</feature>
<gene>
    <name evidence="3" type="ORF">L484_008900</name>
</gene>
<dbReference type="Pfam" id="PF14559">
    <property type="entry name" value="TPR_19"/>
    <property type="match status" value="1"/>
</dbReference>
<dbReference type="PANTHER" id="PTHR26312:SF67">
    <property type="entry name" value="PROTEIN SLOW GREEN 1, CHLOROPLASTIC"/>
    <property type="match status" value="1"/>
</dbReference>
<evidence type="ECO:0000313" key="3">
    <source>
        <dbReference type="EMBL" id="EXB67883.1"/>
    </source>
</evidence>
<dbReference type="GO" id="GO:0009535">
    <property type="term" value="C:chloroplast thylakoid membrane"/>
    <property type="evidence" value="ECO:0007669"/>
    <property type="project" value="TreeGrafter"/>
</dbReference>
<dbReference type="SMART" id="SM00028">
    <property type="entry name" value="TPR"/>
    <property type="match status" value="2"/>
</dbReference>
<dbReference type="InterPro" id="IPR019734">
    <property type="entry name" value="TPR_rpt"/>
</dbReference>
<feature type="compositionally biased region" description="Basic and acidic residues" evidence="2">
    <location>
        <begin position="98"/>
        <end position="123"/>
    </location>
</feature>
<evidence type="ECO:0000256" key="1">
    <source>
        <dbReference type="PROSITE-ProRule" id="PRU00339"/>
    </source>
</evidence>
<dbReference type="eggNOG" id="ENOG502QU4B">
    <property type="taxonomic scope" value="Eukaryota"/>
</dbReference>
<dbReference type="OrthoDB" id="66906at2759"/>
<name>W9RSV6_9ROSA</name>
<protein>
    <submittedName>
        <fullName evidence="3">Uncharacterized protein</fullName>
    </submittedName>
</protein>
<dbReference type="Gene3D" id="1.25.40.10">
    <property type="entry name" value="Tetratricopeptide repeat domain"/>
    <property type="match status" value="2"/>
</dbReference>
<accession>W9RSV6</accession>
<dbReference type="InterPro" id="IPR011990">
    <property type="entry name" value="TPR-like_helical_dom_sf"/>
</dbReference>
<sequence length="330" mass="37449">MESLAKLHHPHQPLHLSLNPHRPSFPKPIISPLRAPPPPPLRSLSIRASSSSQNPKPSQLLKTATVAASTAVAATAFFLSRFHLRAAVAAPVAPPPPTEERVEESSENDAQERASEEQVSRDPDDAEALRSLMEAKIKANKLDEAVQVLDRLIELEPEDLEWPLLKANIHSHNGELELAESEFEAILEKDPLRVEAYHGLVMAASQSGEKLNGMVRRVEEAMKRCEKQRNKSEARDFKLLIAQIKVMESNYSDALKLYQELAKDEPRDFRPYLCQGIIYTLLRKKNEAEKQFDKFRRLVPKNHPYREYFDDNMFATKLFAQHVDRAKDGV</sequence>
<organism evidence="3 4">
    <name type="scientific">Morus notabilis</name>
    <dbReference type="NCBI Taxonomy" id="981085"/>
    <lineage>
        <taxon>Eukaryota</taxon>
        <taxon>Viridiplantae</taxon>
        <taxon>Streptophyta</taxon>
        <taxon>Embryophyta</taxon>
        <taxon>Tracheophyta</taxon>
        <taxon>Spermatophyta</taxon>
        <taxon>Magnoliopsida</taxon>
        <taxon>eudicotyledons</taxon>
        <taxon>Gunneridae</taxon>
        <taxon>Pentapetalae</taxon>
        <taxon>rosids</taxon>
        <taxon>fabids</taxon>
        <taxon>Rosales</taxon>
        <taxon>Moraceae</taxon>
        <taxon>Moreae</taxon>
        <taxon>Morus</taxon>
    </lineage>
</organism>
<reference evidence="4" key="1">
    <citation type="submission" date="2013-01" db="EMBL/GenBank/DDBJ databases">
        <title>Draft Genome Sequence of a Mulberry Tree, Morus notabilis C.K. Schneid.</title>
        <authorList>
            <person name="He N."/>
            <person name="Zhao S."/>
        </authorList>
    </citation>
    <scope>NUCLEOTIDE SEQUENCE</scope>
</reference>
<dbReference type="AlphaFoldDB" id="W9RSV6"/>
<feature type="region of interest" description="Disordered" evidence="2">
    <location>
        <begin position="91"/>
        <end position="125"/>
    </location>
</feature>
<evidence type="ECO:0000256" key="2">
    <source>
        <dbReference type="SAM" id="MobiDB-lite"/>
    </source>
</evidence>
<dbReference type="PROSITE" id="PS50005">
    <property type="entry name" value="TPR"/>
    <property type="match status" value="1"/>
</dbReference>
<feature type="compositionally biased region" description="Basic residues" evidence="2">
    <location>
        <begin position="1"/>
        <end position="12"/>
    </location>
</feature>
<feature type="region of interest" description="Disordered" evidence="2">
    <location>
        <begin position="1"/>
        <end position="58"/>
    </location>
</feature>
<evidence type="ECO:0000313" key="4">
    <source>
        <dbReference type="Proteomes" id="UP000030645"/>
    </source>
</evidence>
<dbReference type="KEGG" id="mnt:21392251"/>
<dbReference type="EMBL" id="KE344568">
    <property type="protein sequence ID" value="EXB67883.1"/>
    <property type="molecule type" value="Genomic_DNA"/>
</dbReference>
<keyword evidence="1" id="KW-0802">TPR repeat</keyword>
<dbReference type="Proteomes" id="UP000030645">
    <property type="component" value="Unassembled WGS sequence"/>
</dbReference>
<dbReference type="PANTHER" id="PTHR26312">
    <property type="entry name" value="TETRATRICOPEPTIDE REPEAT PROTEIN 5"/>
    <property type="match status" value="1"/>
</dbReference>